<name>A0A5C6LL11_9BACT</name>
<organism evidence="1 2">
    <name type="scientific">Chitinophaga pinensis</name>
    <dbReference type="NCBI Taxonomy" id="79329"/>
    <lineage>
        <taxon>Bacteria</taxon>
        <taxon>Pseudomonadati</taxon>
        <taxon>Bacteroidota</taxon>
        <taxon>Chitinophagia</taxon>
        <taxon>Chitinophagales</taxon>
        <taxon>Chitinophagaceae</taxon>
        <taxon>Chitinophaga</taxon>
    </lineage>
</organism>
<keyword evidence="2" id="KW-1185">Reference proteome</keyword>
<evidence type="ECO:0000313" key="2">
    <source>
        <dbReference type="Proteomes" id="UP000318815"/>
    </source>
</evidence>
<dbReference type="OrthoDB" id="680656at2"/>
<comment type="caution">
    <text evidence="1">The sequence shown here is derived from an EMBL/GenBank/DDBJ whole genome shotgun (WGS) entry which is preliminary data.</text>
</comment>
<dbReference type="RefSeq" id="WP_146307981.1">
    <property type="nucleotide sequence ID" value="NZ_VOHS01000055.1"/>
</dbReference>
<accession>A0A5C6LL11</accession>
<dbReference type="EMBL" id="VOHS01000055">
    <property type="protein sequence ID" value="TWV93615.1"/>
    <property type="molecule type" value="Genomic_DNA"/>
</dbReference>
<evidence type="ECO:0000313" key="1">
    <source>
        <dbReference type="EMBL" id="TWV93615.1"/>
    </source>
</evidence>
<sequence>MYPMNMGSPAEQMVQSFYQGNSSSTQLLSKIVTADMQVVFNLEDRDDMLGNPDNDGDNSNGTRSVKRIKSVDIIARGTGNKIRSWLFSYNYFPYVVTGGDYTNGGATQDILGKRLKLLSVKELGYTNGVQSAELPEYKFDYDESVTMPLKTSFARDYWGYYNGKTNTKLLPDLSFFIQTGYYRYDIPTPGFLTTINGADRAPDVTKMHAYLLKKITYPTGGYTEFDYESHSFGNYNYPDAEKIKVVNKFIDVSDYNETNDVKVAQFRLSRTMPLTLKYNVSGGVASQGLTFANLSPSKVTISKVVKGASTVIKTWQMSTSDQAAFNANRNLFFQETFTFQYDPNISYYTIAVELPDELGPQNDFNKGASIRAFFDYADMQDRPTDVSYGGGSRLAAVRNYTQKDSLTGYKKISYINADSTTSGVIMSRLSHVDIRRMYFESLPAGSPTAFGATADIWFVSAENFVPFSNSAGGNSVAYSRVVETEVARDGSNNGSHVYYYHNRESGNSPGMPDDPDIANGSLEKEEFFDAAGTRLSDVVYTYESSQSQLFTGFNCYKKYLVDYQCRPEIPPAYGEGYLILSYPLYTKWYQLKSKVNNLYANGVVLTTNEDYTYNTKGQMVSQMMLNSKNEQVKKLICTRQMLQVMLQRVRW</sequence>
<proteinExistence type="predicted"/>
<gene>
    <name evidence="1" type="ORF">FEF09_26995</name>
</gene>
<reference evidence="1 2" key="1">
    <citation type="submission" date="2019-08" db="EMBL/GenBank/DDBJ databases">
        <title>Whole genome sequencing of chitin degrading bacteria Chitinophaga pinensis YS16.</title>
        <authorList>
            <person name="Singh R.P."/>
            <person name="Manchanda G."/>
            <person name="Maurya I.K."/>
            <person name="Joshi N.K."/>
            <person name="Srivastava A.K."/>
        </authorList>
    </citation>
    <scope>NUCLEOTIDE SEQUENCE [LARGE SCALE GENOMIC DNA]</scope>
    <source>
        <strain evidence="1 2">YS-16</strain>
    </source>
</reference>
<dbReference type="AlphaFoldDB" id="A0A5C6LL11"/>
<dbReference type="Proteomes" id="UP000318815">
    <property type="component" value="Unassembled WGS sequence"/>
</dbReference>
<protein>
    <submittedName>
        <fullName evidence="1">Uncharacterized protein</fullName>
    </submittedName>
</protein>